<feature type="compositionally biased region" description="Polar residues" evidence="1">
    <location>
        <begin position="1"/>
        <end position="16"/>
    </location>
</feature>
<name>A0AAN6XZA6_9PEZI</name>
<dbReference type="AlphaFoldDB" id="A0AAN6XZA6"/>
<feature type="region of interest" description="Disordered" evidence="1">
    <location>
        <begin position="1"/>
        <end position="26"/>
    </location>
</feature>
<feature type="compositionally biased region" description="Low complexity" evidence="1">
    <location>
        <begin position="213"/>
        <end position="225"/>
    </location>
</feature>
<feature type="compositionally biased region" description="Low complexity" evidence="1">
    <location>
        <begin position="133"/>
        <end position="157"/>
    </location>
</feature>
<evidence type="ECO:0000256" key="1">
    <source>
        <dbReference type="SAM" id="MobiDB-lite"/>
    </source>
</evidence>
<evidence type="ECO:0000313" key="3">
    <source>
        <dbReference type="Proteomes" id="UP001301769"/>
    </source>
</evidence>
<accession>A0AAN6XZA6</accession>
<dbReference type="Proteomes" id="UP001301769">
    <property type="component" value="Unassembled WGS sequence"/>
</dbReference>
<organism evidence="2 3">
    <name type="scientific">Rhypophila decipiens</name>
    <dbReference type="NCBI Taxonomy" id="261697"/>
    <lineage>
        <taxon>Eukaryota</taxon>
        <taxon>Fungi</taxon>
        <taxon>Dikarya</taxon>
        <taxon>Ascomycota</taxon>
        <taxon>Pezizomycotina</taxon>
        <taxon>Sordariomycetes</taxon>
        <taxon>Sordariomycetidae</taxon>
        <taxon>Sordariales</taxon>
        <taxon>Naviculisporaceae</taxon>
        <taxon>Rhypophila</taxon>
    </lineage>
</organism>
<reference evidence="2" key="1">
    <citation type="journal article" date="2023" name="Mol. Phylogenet. Evol.">
        <title>Genome-scale phylogeny and comparative genomics of the fungal order Sordariales.</title>
        <authorList>
            <person name="Hensen N."/>
            <person name="Bonometti L."/>
            <person name="Westerberg I."/>
            <person name="Brannstrom I.O."/>
            <person name="Guillou S."/>
            <person name="Cros-Aarteil S."/>
            <person name="Calhoun S."/>
            <person name="Haridas S."/>
            <person name="Kuo A."/>
            <person name="Mondo S."/>
            <person name="Pangilinan J."/>
            <person name="Riley R."/>
            <person name="LaButti K."/>
            <person name="Andreopoulos B."/>
            <person name="Lipzen A."/>
            <person name="Chen C."/>
            <person name="Yan M."/>
            <person name="Daum C."/>
            <person name="Ng V."/>
            <person name="Clum A."/>
            <person name="Steindorff A."/>
            <person name="Ohm R.A."/>
            <person name="Martin F."/>
            <person name="Silar P."/>
            <person name="Natvig D.O."/>
            <person name="Lalanne C."/>
            <person name="Gautier V."/>
            <person name="Ament-Velasquez S.L."/>
            <person name="Kruys A."/>
            <person name="Hutchinson M.I."/>
            <person name="Powell A.J."/>
            <person name="Barry K."/>
            <person name="Miller A.N."/>
            <person name="Grigoriev I.V."/>
            <person name="Debuchy R."/>
            <person name="Gladieux P."/>
            <person name="Hiltunen Thoren M."/>
            <person name="Johannesson H."/>
        </authorList>
    </citation>
    <scope>NUCLEOTIDE SEQUENCE</scope>
    <source>
        <strain evidence="2">PSN293</strain>
    </source>
</reference>
<reference evidence="2" key="2">
    <citation type="submission" date="2023-05" db="EMBL/GenBank/DDBJ databases">
        <authorList>
            <consortium name="Lawrence Berkeley National Laboratory"/>
            <person name="Steindorff A."/>
            <person name="Hensen N."/>
            <person name="Bonometti L."/>
            <person name="Westerberg I."/>
            <person name="Brannstrom I.O."/>
            <person name="Guillou S."/>
            <person name="Cros-Aarteil S."/>
            <person name="Calhoun S."/>
            <person name="Haridas S."/>
            <person name="Kuo A."/>
            <person name="Mondo S."/>
            <person name="Pangilinan J."/>
            <person name="Riley R."/>
            <person name="Labutti K."/>
            <person name="Andreopoulos B."/>
            <person name="Lipzen A."/>
            <person name="Chen C."/>
            <person name="Yanf M."/>
            <person name="Daum C."/>
            <person name="Ng V."/>
            <person name="Clum A."/>
            <person name="Ohm R."/>
            <person name="Martin F."/>
            <person name="Silar P."/>
            <person name="Natvig D."/>
            <person name="Lalanne C."/>
            <person name="Gautier V."/>
            <person name="Ament-Velasquez S.L."/>
            <person name="Kruys A."/>
            <person name="Hutchinson M.I."/>
            <person name="Powell A.J."/>
            <person name="Barry K."/>
            <person name="Miller A.N."/>
            <person name="Grigoriev I.V."/>
            <person name="Debuchy R."/>
            <person name="Gladieux P."/>
            <person name="Thoren M.H."/>
            <person name="Johannesson H."/>
        </authorList>
    </citation>
    <scope>NUCLEOTIDE SEQUENCE</scope>
    <source>
        <strain evidence="2">PSN293</strain>
    </source>
</reference>
<gene>
    <name evidence="2" type="ORF">QBC37DRAFT_393474</name>
</gene>
<protein>
    <submittedName>
        <fullName evidence="2">Uncharacterized protein</fullName>
    </submittedName>
</protein>
<comment type="caution">
    <text evidence="2">The sequence shown here is derived from an EMBL/GenBank/DDBJ whole genome shotgun (WGS) entry which is preliminary data.</text>
</comment>
<dbReference type="EMBL" id="MU858419">
    <property type="protein sequence ID" value="KAK4206412.1"/>
    <property type="molecule type" value="Genomic_DNA"/>
</dbReference>
<keyword evidence="3" id="KW-1185">Reference proteome</keyword>
<evidence type="ECO:0000313" key="2">
    <source>
        <dbReference type="EMBL" id="KAK4206412.1"/>
    </source>
</evidence>
<feature type="region of interest" description="Disordered" evidence="1">
    <location>
        <begin position="133"/>
        <end position="234"/>
    </location>
</feature>
<sequence length="367" mass="40138">MGIESQTPRKTASALSAASPAGDHGRDDFESVLEAYVAKTNPDQITRIKDFMTSTLQSECKKQDDVIQSAWEAIEKAIRTFNANREKLVEIMKREEGVRRTEKAIEMGALDRIVPQTYKKIVDEIMAACDGANSPPSPASLGAPSPALLPASLPGASKDSISTPTSPAGATRPSPPATEPPQVKYKAKRSRPEPHPPSVFIPAKRAKVDADQSLSPTKTPTSSSSLPPPPFPGSGIVTRNMDIPGYEVEGSEYIFPWPKGSSYFYVLRCDGEKTVPAHTFKVDPWLGRPSHAVEHYCNKKRCKGDHEGDKSYSPEEIVKRWGHRVTGLEVKEAWVNAANERLEKPEGRKDAAPPSAPTGPRNFNQFR</sequence>
<proteinExistence type="predicted"/>
<feature type="compositionally biased region" description="Polar residues" evidence="1">
    <location>
        <begin position="159"/>
        <end position="168"/>
    </location>
</feature>
<feature type="region of interest" description="Disordered" evidence="1">
    <location>
        <begin position="339"/>
        <end position="367"/>
    </location>
</feature>
<feature type="compositionally biased region" description="Basic and acidic residues" evidence="1">
    <location>
        <begin position="340"/>
        <end position="351"/>
    </location>
</feature>